<sequence>MDFDSLNENTPSVIIGKYKNIYTRVKYIFDVNFFIIVIHHLPCLNRH</sequence>
<dbReference type="EMBL" id="VSSQ01086413">
    <property type="protein sequence ID" value="MPN33754.1"/>
    <property type="molecule type" value="Genomic_DNA"/>
</dbReference>
<organism evidence="1">
    <name type="scientific">bioreactor metagenome</name>
    <dbReference type="NCBI Taxonomy" id="1076179"/>
    <lineage>
        <taxon>unclassified sequences</taxon>
        <taxon>metagenomes</taxon>
        <taxon>ecological metagenomes</taxon>
    </lineage>
</organism>
<dbReference type="AlphaFoldDB" id="A0A645HCD9"/>
<comment type="caution">
    <text evidence="1">The sequence shown here is derived from an EMBL/GenBank/DDBJ whole genome shotgun (WGS) entry which is preliminary data.</text>
</comment>
<name>A0A645HCD9_9ZZZZ</name>
<gene>
    <name evidence="1" type="ORF">SDC9_181245</name>
</gene>
<protein>
    <submittedName>
        <fullName evidence="1">Uncharacterized protein</fullName>
    </submittedName>
</protein>
<accession>A0A645HCD9</accession>
<evidence type="ECO:0000313" key="1">
    <source>
        <dbReference type="EMBL" id="MPN33754.1"/>
    </source>
</evidence>
<reference evidence="1" key="1">
    <citation type="submission" date="2019-08" db="EMBL/GenBank/DDBJ databases">
        <authorList>
            <person name="Kucharzyk K."/>
            <person name="Murdoch R.W."/>
            <person name="Higgins S."/>
            <person name="Loffler F."/>
        </authorList>
    </citation>
    <scope>NUCLEOTIDE SEQUENCE</scope>
</reference>
<proteinExistence type="predicted"/>